<dbReference type="KEGG" id="mnt:21403908"/>
<dbReference type="Pfam" id="PF02458">
    <property type="entry name" value="Transferase"/>
    <property type="match status" value="1"/>
</dbReference>
<organism evidence="3 4">
    <name type="scientific">Morus notabilis</name>
    <dbReference type="NCBI Taxonomy" id="981085"/>
    <lineage>
        <taxon>Eukaryota</taxon>
        <taxon>Viridiplantae</taxon>
        <taxon>Streptophyta</taxon>
        <taxon>Embryophyta</taxon>
        <taxon>Tracheophyta</taxon>
        <taxon>Spermatophyta</taxon>
        <taxon>Magnoliopsida</taxon>
        <taxon>eudicotyledons</taxon>
        <taxon>Gunneridae</taxon>
        <taxon>Pentapetalae</taxon>
        <taxon>rosids</taxon>
        <taxon>fabids</taxon>
        <taxon>Rosales</taxon>
        <taxon>Moraceae</taxon>
        <taxon>Moreae</taxon>
        <taxon>Morus</taxon>
    </lineage>
</organism>
<dbReference type="Gene3D" id="3.30.559.10">
    <property type="entry name" value="Chloramphenicol acetyltransferase-like domain"/>
    <property type="match status" value="2"/>
</dbReference>
<dbReference type="AlphaFoldDB" id="W9QR15"/>
<dbReference type="eggNOG" id="ENOG502QPXT">
    <property type="taxonomic scope" value="Eukaryota"/>
</dbReference>
<evidence type="ECO:0000313" key="3">
    <source>
        <dbReference type="EMBL" id="EXB38119.1"/>
    </source>
</evidence>
<sequence>MAEPIEVEIVEVCMVAPPPTVNPSPKSLPLTFFDIRWLRFPPYEHLFFYEIPTPNINKSSNFFFKSILPRLKHSLSLTLLHFLPITGNLTWPPTSPNPGVEYSESDAVSLTVAKSTADFYRLSGTNDVFCKAADHRSLIPKLSASHERVAVLAIQVTDFPDHGFSIGITMHHAVLDGKSFHLFMKSWAHICRSLGSGDHSGDVHHDQLPPELTPVYDRTHIKDPADVGTFLSNRWQNMDGPDNRSLLPWKGSYTVQPDSVRGTFQLPRAKIEKLKQLVNDQKHCPIRASTFLVTCAYTWICLVKAEEISDNEIPFTFAMDLRSRLEPPIPATYFGNCVGENVIVVEREALLGKEGLFVAVNAISEAIKGLNEGPLDGAENWVASSINAVKTFPRQYSVASSPRFEVYDTDFGWGKPREVDVVSIDGTGAICLSENRNGEGGIEIGLVLLKHHMEACASLFAEGLESLIRSNSG</sequence>
<gene>
    <name evidence="3" type="ORF">L484_021041</name>
</gene>
<dbReference type="InterPro" id="IPR023213">
    <property type="entry name" value="CAT-like_dom_sf"/>
</dbReference>
<evidence type="ECO:0000313" key="4">
    <source>
        <dbReference type="Proteomes" id="UP000030645"/>
    </source>
</evidence>
<dbReference type="GO" id="GO:0016747">
    <property type="term" value="F:acyltransferase activity, transferring groups other than amino-acyl groups"/>
    <property type="evidence" value="ECO:0007669"/>
    <property type="project" value="UniProtKB-ARBA"/>
</dbReference>
<name>W9QR15_9ROSA</name>
<keyword evidence="4" id="KW-1185">Reference proteome</keyword>
<evidence type="ECO:0000256" key="1">
    <source>
        <dbReference type="ARBA" id="ARBA00022679"/>
    </source>
</evidence>
<dbReference type="SUPFAM" id="SSF52777">
    <property type="entry name" value="CoA-dependent acyltransferases"/>
    <property type="match status" value="1"/>
</dbReference>
<dbReference type="PANTHER" id="PTHR31625">
    <property type="match status" value="1"/>
</dbReference>
<protein>
    <submittedName>
        <fullName evidence="3">Anthocyanin 5-aromatic acyltransferase</fullName>
    </submittedName>
</protein>
<accession>W9QR15</accession>
<dbReference type="Proteomes" id="UP000030645">
    <property type="component" value="Unassembled WGS sequence"/>
</dbReference>
<evidence type="ECO:0000256" key="2">
    <source>
        <dbReference type="ARBA" id="ARBA00023315"/>
    </source>
</evidence>
<proteinExistence type="predicted"/>
<dbReference type="STRING" id="981085.W9QR15"/>
<reference evidence="4" key="1">
    <citation type="submission" date="2013-01" db="EMBL/GenBank/DDBJ databases">
        <title>Draft Genome Sequence of a Mulberry Tree, Morus notabilis C.K. Schneid.</title>
        <authorList>
            <person name="He N."/>
            <person name="Zhao S."/>
        </authorList>
    </citation>
    <scope>NUCLEOTIDE SEQUENCE</scope>
</reference>
<dbReference type="OrthoDB" id="1182031at2759"/>
<keyword evidence="2 3" id="KW-0012">Acyltransferase</keyword>
<dbReference type="EMBL" id="KE343679">
    <property type="protein sequence ID" value="EXB38119.1"/>
    <property type="molecule type" value="Genomic_DNA"/>
</dbReference>
<keyword evidence="1 3" id="KW-0808">Transferase</keyword>
<dbReference type="InterPro" id="IPR051504">
    <property type="entry name" value="Plant_metabolite_acyltrans"/>
</dbReference>